<dbReference type="EMBL" id="JAWWNJ010000069">
    <property type="protein sequence ID" value="KAK7007938.1"/>
    <property type="molecule type" value="Genomic_DNA"/>
</dbReference>
<sequence length="111" mass="12242">MAAITSATTAPPILHFGLNDTDLKIDSILHIVVNDVPVRYILRGVIYSGGNHFTCRVLTENGNIWYHDGIETGKDLIDEGDLHSKPAKFLNTCIRNDYCRLGVGAIYAIVE</sequence>
<accession>A0AAW0AF06</accession>
<gene>
    <name evidence="1" type="ORF">R3P38DRAFT_2552449</name>
</gene>
<comment type="caution">
    <text evidence="1">The sequence shown here is derived from an EMBL/GenBank/DDBJ whole genome shotgun (WGS) entry which is preliminary data.</text>
</comment>
<reference evidence="1 2" key="1">
    <citation type="journal article" date="2024" name="J Genomics">
        <title>Draft genome sequencing and assembly of Favolaschia claudopus CIRM-BRFM 2984 isolated from oak limbs.</title>
        <authorList>
            <person name="Navarro D."/>
            <person name="Drula E."/>
            <person name="Chaduli D."/>
            <person name="Cazenave R."/>
            <person name="Ahrendt S."/>
            <person name="Wang J."/>
            <person name="Lipzen A."/>
            <person name="Daum C."/>
            <person name="Barry K."/>
            <person name="Grigoriev I.V."/>
            <person name="Favel A."/>
            <person name="Rosso M.N."/>
            <person name="Martin F."/>
        </authorList>
    </citation>
    <scope>NUCLEOTIDE SEQUENCE [LARGE SCALE GENOMIC DNA]</scope>
    <source>
        <strain evidence="1 2">CIRM-BRFM 2984</strain>
    </source>
</reference>
<name>A0AAW0AF06_9AGAR</name>
<protein>
    <submittedName>
        <fullName evidence="1">Uncharacterized protein</fullName>
    </submittedName>
</protein>
<organism evidence="1 2">
    <name type="scientific">Favolaschia claudopus</name>
    <dbReference type="NCBI Taxonomy" id="2862362"/>
    <lineage>
        <taxon>Eukaryota</taxon>
        <taxon>Fungi</taxon>
        <taxon>Dikarya</taxon>
        <taxon>Basidiomycota</taxon>
        <taxon>Agaricomycotina</taxon>
        <taxon>Agaricomycetes</taxon>
        <taxon>Agaricomycetidae</taxon>
        <taxon>Agaricales</taxon>
        <taxon>Marasmiineae</taxon>
        <taxon>Mycenaceae</taxon>
        <taxon>Favolaschia</taxon>
    </lineage>
</organism>
<dbReference type="AlphaFoldDB" id="A0AAW0AF06"/>
<evidence type="ECO:0000313" key="2">
    <source>
        <dbReference type="Proteomes" id="UP001362999"/>
    </source>
</evidence>
<evidence type="ECO:0000313" key="1">
    <source>
        <dbReference type="EMBL" id="KAK7007938.1"/>
    </source>
</evidence>
<dbReference type="Proteomes" id="UP001362999">
    <property type="component" value="Unassembled WGS sequence"/>
</dbReference>
<proteinExistence type="predicted"/>
<keyword evidence="2" id="KW-1185">Reference proteome</keyword>